<dbReference type="InterPro" id="IPR036457">
    <property type="entry name" value="PPM-type-like_dom_sf"/>
</dbReference>
<feature type="domain" description="PPM-type phosphatase" evidence="2">
    <location>
        <begin position="194"/>
        <end position="377"/>
    </location>
</feature>
<feature type="compositionally biased region" description="Acidic residues" evidence="1">
    <location>
        <begin position="41"/>
        <end position="54"/>
    </location>
</feature>
<dbReference type="RefSeq" id="WP_330093472.1">
    <property type="nucleotide sequence ID" value="NZ_JAUZMY010000022.1"/>
</dbReference>
<evidence type="ECO:0000259" key="2">
    <source>
        <dbReference type="Pfam" id="PF13672"/>
    </source>
</evidence>
<feature type="compositionally biased region" description="Low complexity" evidence="1">
    <location>
        <begin position="98"/>
        <end position="114"/>
    </location>
</feature>
<organism evidence="3 4">
    <name type="scientific">Nocardiopsis codii</name>
    <dbReference type="NCBI Taxonomy" id="3065942"/>
    <lineage>
        <taxon>Bacteria</taxon>
        <taxon>Bacillati</taxon>
        <taxon>Actinomycetota</taxon>
        <taxon>Actinomycetes</taxon>
        <taxon>Streptosporangiales</taxon>
        <taxon>Nocardiopsidaceae</taxon>
        <taxon>Nocardiopsis</taxon>
    </lineage>
</organism>
<gene>
    <name evidence="3" type="ORF">Q8791_21015</name>
</gene>
<keyword evidence="4" id="KW-1185">Reference proteome</keyword>
<proteinExistence type="predicted"/>
<name>A0ABU7KCS2_9ACTN</name>
<reference evidence="3 4" key="1">
    <citation type="submission" date="2023-08" db="EMBL/GenBank/DDBJ databases">
        <authorList>
            <person name="Girao M."/>
            <person name="Carvalho M.F."/>
        </authorList>
    </citation>
    <scope>NUCLEOTIDE SEQUENCE [LARGE SCALE GENOMIC DNA]</scope>
    <source>
        <strain evidence="3 4">CT-R113</strain>
    </source>
</reference>
<protein>
    <submittedName>
        <fullName evidence="3">Protein phosphatase 2C domain-containing protein</fullName>
    </submittedName>
</protein>
<dbReference type="Gene3D" id="3.60.40.10">
    <property type="entry name" value="PPM-type phosphatase domain"/>
    <property type="match status" value="1"/>
</dbReference>
<dbReference type="Pfam" id="PF13672">
    <property type="entry name" value="PP2C_2"/>
    <property type="match status" value="1"/>
</dbReference>
<dbReference type="SUPFAM" id="SSF81606">
    <property type="entry name" value="PP2C-like"/>
    <property type="match status" value="1"/>
</dbReference>
<sequence length="423" mass="43110">MSGFADQLDKAGKALSDYLRRGGAEGGHVHGGESAGAAQETDGEPPGDILDDMGDTVHGAVLPDLATAAAPRGASAAEPPVGPPDASGGAPDEPPAGAPETAEAAGDTAAPAADSPDDTETVAMERPVLPLADASTAGSEDPGTGAFAPPPAPARPGRPLHPARGLPDRGGSVPDTVLDEADYPGLALRAASLRGGAHRLEGECRQDSFGMYGLEAGELRAVLVCVADGVGGRSMSHRGAASACDLLSQLVDEHLGGLIGRGADDARDLCERIVARVARGMADLAASEGVDDRELSTTLTAALVELTPEGETARVLLLAVGDSPAHLLREGLMEPLSVVDRTAALPADIRRVHVSGHHLAPGETLLLCTGGLAGPMDDADVTGRLLGWWGGDGIPGRMEFGWQVDFRTRSHDDDRTAVCVWGR</sequence>
<accession>A0ABU7KCS2</accession>
<feature type="compositionally biased region" description="Low complexity" evidence="1">
    <location>
        <begin position="66"/>
        <end position="91"/>
    </location>
</feature>
<evidence type="ECO:0000313" key="4">
    <source>
        <dbReference type="Proteomes" id="UP001356095"/>
    </source>
</evidence>
<feature type="region of interest" description="Disordered" evidence="1">
    <location>
        <begin position="133"/>
        <end position="178"/>
    </location>
</feature>
<feature type="region of interest" description="Disordered" evidence="1">
    <location>
        <begin position="19"/>
        <end position="121"/>
    </location>
</feature>
<feature type="compositionally biased region" description="Basic and acidic residues" evidence="1">
    <location>
        <begin position="19"/>
        <end position="31"/>
    </location>
</feature>
<dbReference type="Proteomes" id="UP001356095">
    <property type="component" value="Unassembled WGS sequence"/>
</dbReference>
<comment type="caution">
    <text evidence="3">The sequence shown here is derived from an EMBL/GenBank/DDBJ whole genome shotgun (WGS) entry which is preliminary data.</text>
</comment>
<dbReference type="InterPro" id="IPR001932">
    <property type="entry name" value="PPM-type_phosphatase-like_dom"/>
</dbReference>
<evidence type="ECO:0000313" key="3">
    <source>
        <dbReference type="EMBL" id="MEE2039704.1"/>
    </source>
</evidence>
<dbReference type="EMBL" id="JAUZMY010000022">
    <property type="protein sequence ID" value="MEE2039704.1"/>
    <property type="molecule type" value="Genomic_DNA"/>
</dbReference>
<evidence type="ECO:0000256" key="1">
    <source>
        <dbReference type="SAM" id="MobiDB-lite"/>
    </source>
</evidence>